<keyword evidence="1" id="KW-0472">Membrane</keyword>
<evidence type="ECO:0000256" key="1">
    <source>
        <dbReference type="SAM" id="Phobius"/>
    </source>
</evidence>
<accession>A0A1F5YIJ5</accession>
<keyword evidence="1" id="KW-0812">Transmembrane</keyword>
<gene>
    <name evidence="2" type="ORF">A2Y99_01465</name>
</gene>
<name>A0A1F5YIJ5_9BACT</name>
<dbReference type="Proteomes" id="UP000178230">
    <property type="component" value="Unassembled WGS sequence"/>
</dbReference>
<evidence type="ECO:0000313" key="2">
    <source>
        <dbReference type="EMBL" id="OGF99974.1"/>
    </source>
</evidence>
<feature type="transmembrane region" description="Helical" evidence="1">
    <location>
        <begin position="75"/>
        <end position="93"/>
    </location>
</feature>
<feature type="transmembrane region" description="Helical" evidence="1">
    <location>
        <begin position="7"/>
        <end position="28"/>
    </location>
</feature>
<protein>
    <recommendedName>
        <fullName evidence="4">DUF4405 domain-containing protein</fullName>
    </recommendedName>
</protein>
<dbReference type="AlphaFoldDB" id="A0A1F5YIJ5"/>
<evidence type="ECO:0008006" key="4">
    <source>
        <dbReference type="Google" id="ProtNLM"/>
    </source>
</evidence>
<proteinExistence type="predicted"/>
<sequence>MSKNSRLLFISLLIVFIYHLIRDIFQIYSISHPLIDIWHRNHLWCKPYCNYITLPSEIFIIIASVVILRRNRVGLLGKIVLFSLIFWPFALLLP</sequence>
<evidence type="ECO:0000313" key="3">
    <source>
        <dbReference type="Proteomes" id="UP000178230"/>
    </source>
</evidence>
<feature type="transmembrane region" description="Helical" evidence="1">
    <location>
        <begin position="48"/>
        <end position="68"/>
    </location>
</feature>
<keyword evidence="1" id="KW-1133">Transmembrane helix</keyword>
<comment type="caution">
    <text evidence="2">The sequence shown here is derived from an EMBL/GenBank/DDBJ whole genome shotgun (WGS) entry which is preliminary data.</text>
</comment>
<dbReference type="EMBL" id="MFIY01000031">
    <property type="protein sequence ID" value="OGF99974.1"/>
    <property type="molecule type" value="Genomic_DNA"/>
</dbReference>
<organism evidence="2 3">
    <name type="scientific">Candidatus Gottesmanbacteria bacterium RBG_13_37_7</name>
    <dbReference type="NCBI Taxonomy" id="1798369"/>
    <lineage>
        <taxon>Bacteria</taxon>
        <taxon>Candidatus Gottesmaniibacteriota</taxon>
    </lineage>
</organism>
<reference evidence="2 3" key="1">
    <citation type="journal article" date="2016" name="Nat. Commun.">
        <title>Thousands of microbial genomes shed light on interconnected biogeochemical processes in an aquifer system.</title>
        <authorList>
            <person name="Anantharaman K."/>
            <person name="Brown C.T."/>
            <person name="Hug L.A."/>
            <person name="Sharon I."/>
            <person name="Castelle C.J."/>
            <person name="Probst A.J."/>
            <person name="Thomas B.C."/>
            <person name="Singh A."/>
            <person name="Wilkins M.J."/>
            <person name="Karaoz U."/>
            <person name="Brodie E.L."/>
            <person name="Williams K.H."/>
            <person name="Hubbard S.S."/>
            <person name="Banfield J.F."/>
        </authorList>
    </citation>
    <scope>NUCLEOTIDE SEQUENCE [LARGE SCALE GENOMIC DNA]</scope>
</reference>